<sequence>MERVATSRAHLLGVLRRRPVVDVTADQFMPEVDVRRSNQVRELLTLVDRGLLSEEEFEQQQRRLHRDTP</sequence>
<dbReference type="RefSeq" id="WP_345175827.1">
    <property type="nucleotide sequence ID" value="NZ_BAABFQ010000005.1"/>
</dbReference>
<dbReference type="Proteomes" id="UP001595956">
    <property type="component" value="Unassembled WGS sequence"/>
</dbReference>
<organism evidence="1 2">
    <name type="scientific">Nocardioides caricicola</name>
    <dbReference type="NCBI Taxonomy" id="634770"/>
    <lineage>
        <taxon>Bacteria</taxon>
        <taxon>Bacillati</taxon>
        <taxon>Actinomycetota</taxon>
        <taxon>Actinomycetes</taxon>
        <taxon>Propionibacteriales</taxon>
        <taxon>Nocardioidaceae</taxon>
        <taxon>Nocardioides</taxon>
    </lineage>
</organism>
<gene>
    <name evidence="1" type="ORF">ACFPKY_17095</name>
</gene>
<reference evidence="2" key="1">
    <citation type="journal article" date="2019" name="Int. J. Syst. Evol. Microbiol.">
        <title>The Global Catalogue of Microorganisms (GCM) 10K type strain sequencing project: providing services to taxonomists for standard genome sequencing and annotation.</title>
        <authorList>
            <consortium name="The Broad Institute Genomics Platform"/>
            <consortium name="The Broad Institute Genome Sequencing Center for Infectious Disease"/>
            <person name="Wu L."/>
            <person name="Ma J."/>
        </authorList>
    </citation>
    <scope>NUCLEOTIDE SEQUENCE [LARGE SCALE GENOMIC DNA]</scope>
    <source>
        <strain evidence="2">KACC 13778</strain>
    </source>
</reference>
<evidence type="ECO:0008006" key="3">
    <source>
        <dbReference type="Google" id="ProtNLM"/>
    </source>
</evidence>
<evidence type="ECO:0000313" key="1">
    <source>
        <dbReference type="EMBL" id="MFC5494830.1"/>
    </source>
</evidence>
<keyword evidence="2" id="KW-1185">Reference proteome</keyword>
<comment type="caution">
    <text evidence="1">The sequence shown here is derived from an EMBL/GenBank/DDBJ whole genome shotgun (WGS) entry which is preliminary data.</text>
</comment>
<proteinExistence type="predicted"/>
<protein>
    <recommendedName>
        <fullName evidence="3">SHOCT domain-containing protein</fullName>
    </recommendedName>
</protein>
<accession>A0ABW0N4H3</accession>
<evidence type="ECO:0000313" key="2">
    <source>
        <dbReference type="Proteomes" id="UP001595956"/>
    </source>
</evidence>
<dbReference type="EMBL" id="JBHSMD010000006">
    <property type="protein sequence ID" value="MFC5494830.1"/>
    <property type="molecule type" value="Genomic_DNA"/>
</dbReference>
<name>A0ABW0N4H3_9ACTN</name>